<keyword evidence="1 4" id="KW-0808">Transferase</keyword>
<dbReference type="InterPro" id="IPR016181">
    <property type="entry name" value="Acyl_CoA_acyltransferase"/>
</dbReference>
<dbReference type="OrthoDB" id="9804026at2"/>
<feature type="domain" description="N-acetyltransferase" evidence="3">
    <location>
        <begin position="1"/>
        <end position="135"/>
    </location>
</feature>
<dbReference type="PROSITE" id="PS51186">
    <property type="entry name" value="GNAT"/>
    <property type="match status" value="1"/>
</dbReference>
<name>A0A2T6BM23_9RHOB</name>
<dbReference type="InterPro" id="IPR050680">
    <property type="entry name" value="YpeA/RimI_acetyltransf"/>
</dbReference>
<keyword evidence="5" id="KW-1185">Reference proteome</keyword>
<gene>
    <name evidence="4" type="ORF">C8N43_1799</name>
</gene>
<keyword evidence="2" id="KW-0012">Acyltransferase</keyword>
<dbReference type="CDD" id="cd04301">
    <property type="entry name" value="NAT_SF"/>
    <property type="match status" value="1"/>
</dbReference>
<dbReference type="RefSeq" id="WP_107845261.1">
    <property type="nucleotide sequence ID" value="NZ_QBKS01000001.1"/>
</dbReference>
<dbReference type="SUPFAM" id="SSF55729">
    <property type="entry name" value="Acyl-CoA N-acyltransferases (Nat)"/>
    <property type="match status" value="1"/>
</dbReference>
<proteinExistence type="predicted"/>
<evidence type="ECO:0000313" key="4">
    <source>
        <dbReference type="EMBL" id="PTX57133.1"/>
    </source>
</evidence>
<evidence type="ECO:0000313" key="5">
    <source>
        <dbReference type="Proteomes" id="UP000243978"/>
    </source>
</evidence>
<dbReference type="EMBL" id="QBKS01000001">
    <property type="protein sequence ID" value="PTX57133.1"/>
    <property type="molecule type" value="Genomic_DNA"/>
</dbReference>
<evidence type="ECO:0000256" key="1">
    <source>
        <dbReference type="ARBA" id="ARBA00022679"/>
    </source>
</evidence>
<accession>A0A2T6BM23</accession>
<comment type="caution">
    <text evidence="4">The sequence shown here is derived from an EMBL/GenBank/DDBJ whole genome shotgun (WGS) entry which is preliminary data.</text>
</comment>
<dbReference type="InterPro" id="IPR000182">
    <property type="entry name" value="GNAT_dom"/>
</dbReference>
<dbReference type="PANTHER" id="PTHR43420">
    <property type="entry name" value="ACETYLTRANSFERASE"/>
    <property type="match status" value="1"/>
</dbReference>
<dbReference type="AlphaFoldDB" id="A0A2T6BM23"/>
<evidence type="ECO:0000256" key="2">
    <source>
        <dbReference type="ARBA" id="ARBA00023315"/>
    </source>
</evidence>
<dbReference type="GO" id="GO:0016747">
    <property type="term" value="F:acyltransferase activity, transferring groups other than amino-acyl groups"/>
    <property type="evidence" value="ECO:0007669"/>
    <property type="project" value="InterPro"/>
</dbReference>
<dbReference type="PANTHER" id="PTHR43420:SF44">
    <property type="entry name" value="ACETYLTRANSFERASE YPEA"/>
    <property type="match status" value="1"/>
</dbReference>
<dbReference type="Gene3D" id="3.40.630.30">
    <property type="match status" value="1"/>
</dbReference>
<dbReference type="Proteomes" id="UP000243978">
    <property type="component" value="Unassembled WGS sequence"/>
</dbReference>
<reference evidence="4 5" key="1">
    <citation type="submission" date="2018-04" db="EMBL/GenBank/DDBJ databases">
        <title>Genomic Encyclopedia of Archaeal and Bacterial Type Strains, Phase II (KMG-II): from individual species to whole genera.</title>
        <authorList>
            <person name="Goeker M."/>
        </authorList>
    </citation>
    <scope>NUCLEOTIDE SEQUENCE [LARGE SCALE GENOMIC DNA]</scope>
    <source>
        <strain evidence="4 5">DSM 100977</strain>
    </source>
</reference>
<dbReference type="Pfam" id="PF00583">
    <property type="entry name" value="Acetyltransf_1"/>
    <property type="match status" value="1"/>
</dbReference>
<organism evidence="4 5">
    <name type="scientific">Litoreibacter ponti</name>
    <dbReference type="NCBI Taxonomy" id="1510457"/>
    <lineage>
        <taxon>Bacteria</taxon>
        <taxon>Pseudomonadati</taxon>
        <taxon>Pseudomonadota</taxon>
        <taxon>Alphaproteobacteria</taxon>
        <taxon>Rhodobacterales</taxon>
        <taxon>Roseobacteraceae</taxon>
        <taxon>Litoreibacter</taxon>
    </lineage>
</organism>
<protein>
    <submittedName>
        <fullName evidence="4">Ribosomal-protein-alanine N-acetyltransferase</fullName>
    </submittedName>
</protein>
<evidence type="ECO:0000259" key="3">
    <source>
        <dbReference type="PROSITE" id="PS51186"/>
    </source>
</evidence>
<sequence length="136" mass="14771">MSPDALAALHARCFETPRPWSAAEFEYLLTRAFLLTSDAGFLLGRVVADEAELLTLAVAPEVRRGGQGRALVDQFLDEAAQRGAVTSFLEVSAENAPARALYRAAGFEEVGLRAGYYLAPDLGKIDAVVMRRDLRT</sequence>